<feature type="domain" description="Single Cache" evidence="12">
    <location>
        <begin position="42"/>
        <end position="132"/>
    </location>
</feature>
<keyword evidence="6 10" id="KW-1133">Transmembrane helix</keyword>
<dbReference type="PIRSF" id="PIRSF037314">
    <property type="entry name" value="STHK_MctS"/>
    <property type="match status" value="1"/>
</dbReference>
<evidence type="ECO:0000313" key="13">
    <source>
        <dbReference type="EMBL" id="MCD2519185.1"/>
    </source>
</evidence>
<evidence type="ECO:0000256" key="10">
    <source>
        <dbReference type="SAM" id="Phobius"/>
    </source>
</evidence>
<gene>
    <name evidence="13" type="ORF">LQ564_23055</name>
</gene>
<dbReference type="InterPro" id="IPR003594">
    <property type="entry name" value="HATPase_dom"/>
</dbReference>
<evidence type="ECO:0000256" key="5">
    <source>
        <dbReference type="ARBA" id="ARBA00022777"/>
    </source>
</evidence>
<feature type="transmembrane region" description="Helical" evidence="10">
    <location>
        <begin position="202"/>
        <end position="225"/>
    </location>
</feature>
<evidence type="ECO:0000259" key="12">
    <source>
        <dbReference type="SMART" id="SM01049"/>
    </source>
</evidence>
<dbReference type="InterPro" id="IPR036890">
    <property type="entry name" value="HATPase_C_sf"/>
</dbReference>
<dbReference type="InterPro" id="IPR050482">
    <property type="entry name" value="Sensor_HK_TwoCompSys"/>
</dbReference>
<accession>A0ABS8QED2</accession>
<comment type="subcellular location">
    <subcellularLocation>
        <location evidence="1">Cell membrane</location>
        <topology evidence="1">Multi-pass membrane protein</topology>
    </subcellularLocation>
</comment>
<evidence type="ECO:0000256" key="3">
    <source>
        <dbReference type="ARBA" id="ARBA00022679"/>
    </source>
</evidence>
<feature type="coiled-coil region" evidence="9">
    <location>
        <begin position="228"/>
        <end position="256"/>
    </location>
</feature>
<dbReference type="Pfam" id="PF17200">
    <property type="entry name" value="sCache_2"/>
    <property type="match status" value="1"/>
</dbReference>
<dbReference type="Gene3D" id="3.30.450.20">
    <property type="entry name" value="PAS domain"/>
    <property type="match status" value="1"/>
</dbReference>
<organism evidence="13 14">
    <name type="scientific">Massilia phyllostachyos</name>
    <dbReference type="NCBI Taxonomy" id="2898585"/>
    <lineage>
        <taxon>Bacteria</taxon>
        <taxon>Pseudomonadati</taxon>
        <taxon>Pseudomonadota</taxon>
        <taxon>Betaproteobacteria</taxon>
        <taxon>Burkholderiales</taxon>
        <taxon>Oxalobacteraceae</taxon>
        <taxon>Telluria group</taxon>
        <taxon>Massilia</taxon>
    </lineage>
</organism>
<dbReference type="InterPro" id="IPR011712">
    <property type="entry name" value="Sig_transdc_His_kin_sub3_dim/P"/>
</dbReference>
<dbReference type="EMBL" id="JAJNOC010000011">
    <property type="protein sequence ID" value="MCD2519185.1"/>
    <property type="molecule type" value="Genomic_DNA"/>
</dbReference>
<name>A0ABS8QED2_9BURK</name>
<dbReference type="RefSeq" id="WP_231060461.1">
    <property type="nucleotide sequence ID" value="NZ_JAJNOC010000011.1"/>
</dbReference>
<keyword evidence="3" id="KW-0808">Transferase</keyword>
<evidence type="ECO:0000256" key="7">
    <source>
        <dbReference type="ARBA" id="ARBA00023012"/>
    </source>
</evidence>
<dbReference type="Gene3D" id="1.20.5.1930">
    <property type="match status" value="1"/>
</dbReference>
<keyword evidence="9" id="KW-0175">Coiled coil</keyword>
<evidence type="ECO:0000259" key="11">
    <source>
        <dbReference type="SMART" id="SM00387"/>
    </source>
</evidence>
<evidence type="ECO:0000256" key="9">
    <source>
        <dbReference type="SAM" id="Coils"/>
    </source>
</evidence>
<evidence type="ECO:0000256" key="4">
    <source>
        <dbReference type="ARBA" id="ARBA00022692"/>
    </source>
</evidence>
<keyword evidence="14" id="KW-1185">Reference proteome</keyword>
<keyword evidence="5" id="KW-0418">Kinase</keyword>
<dbReference type="PANTHER" id="PTHR24421">
    <property type="entry name" value="NITRATE/NITRITE SENSOR PROTEIN NARX-RELATED"/>
    <property type="match status" value="1"/>
</dbReference>
<evidence type="ECO:0000256" key="6">
    <source>
        <dbReference type="ARBA" id="ARBA00022989"/>
    </source>
</evidence>
<dbReference type="Pfam" id="PF02518">
    <property type="entry name" value="HATPase_c"/>
    <property type="match status" value="1"/>
</dbReference>
<dbReference type="SUPFAM" id="SSF55874">
    <property type="entry name" value="ATPase domain of HSP90 chaperone/DNA topoisomerase II/histidine kinase"/>
    <property type="match status" value="1"/>
</dbReference>
<comment type="caution">
    <text evidence="13">The sequence shown here is derived from an EMBL/GenBank/DDBJ whole genome shotgun (WGS) entry which is preliminary data.</text>
</comment>
<protein>
    <submittedName>
        <fullName evidence="13">Cache domain-containing protein</fullName>
    </submittedName>
</protein>
<dbReference type="SMART" id="SM01049">
    <property type="entry name" value="Cache_2"/>
    <property type="match status" value="1"/>
</dbReference>
<dbReference type="PANTHER" id="PTHR24421:SF59">
    <property type="entry name" value="OXYGEN SENSOR HISTIDINE KINASE NREB"/>
    <property type="match status" value="1"/>
</dbReference>
<evidence type="ECO:0000256" key="2">
    <source>
        <dbReference type="ARBA" id="ARBA00022475"/>
    </source>
</evidence>
<dbReference type="Proteomes" id="UP001179361">
    <property type="component" value="Unassembled WGS sequence"/>
</dbReference>
<dbReference type="Pfam" id="PF07730">
    <property type="entry name" value="HisKA_3"/>
    <property type="match status" value="1"/>
</dbReference>
<dbReference type="Gene3D" id="3.30.565.10">
    <property type="entry name" value="Histidine kinase-like ATPase, C-terminal domain"/>
    <property type="match status" value="1"/>
</dbReference>
<sequence length="454" mass="49453">MKLRQKVIVLAIAPLIVALCAIALFVRQQAVDLARQQRATIQRAYLASKEAELRHYVALASQSIGHLVQSGRSDPATREEAMRILGSLSFGDDGYFFVYDMKGTSLMHPRQPELVGTDMWNWTDANGVPTIRRLIERAQSGGGFHRYMWEKPSSHRPAPKLGYVVPVANWGWMMGTGIYLDDVESALAQIDAQQSRNIDETLLWIAGLAILVSCAVAAGGLVLNLRELRVADAKLKALAQRVVDSQEQERARLSRDLHDGISQALVSVKLQLEAGIIRLGGDGAQQQAGKEGLERTVEQVKSVLGEVRRISHDLRPALLDDLGLAPALDYLASEAGRHSGTPVRFRVEGAVDALPETAGTVLFRIAQEALTNAERHAGARIIDMSLARRGRCLTLTIQDDGAGFDADKVAGHPQRGIGLRNMMERMEAIGGRFAIASSAQGTRVVASIDLEEHA</sequence>
<keyword evidence="8 10" id="KW-0472">Membrane</keyword>
<keyword evidence="7" id="KW-0902">Two-component regulatory system</keyword>
<dbReference type="CDD" id="cd16917">
    <property type="entry name" value="HATPase_UhpB-NarQ-NarX-like"/>
    <property type="match status" value="1"/>
</dbReference>
<proteinExistence type="predicted"/>
<feature type="domain" description="Histidine kinase/HSP90-like ATPase" evidence="11">
    <location>
        <begin position="357"/>
        <end position="452"/>
    </location>
</feature>
<dbReference type="InterPro" id="IPR033480">
    <property type="entry name" value="sCache_2"/>
</dbReference>
<evidence type="ECO:0000256" key="8">
    <source>
        <dbReference type="ARBA" id="ARBA00023136"/>
    </source>
</evidence>
<evidence type="ECO:0000313" key="14">
    <source>
        <dbReference type="Proteomes" id="UP001179361"/>
    </source>
</evidence>
<dbReference type="InterPro" id="IPR017171">
    <property type="entry name" value="Sig_transdc_His_kinase_MctS"/>
</dbReference>
<keyword evidence="2" id="KW-1003">Cell membrane</keyword>
<evidence type="ECO:0000256" key="1">
    <source>
        <dbReference type="ARBA" id="ARBA00004651"/>
    </source>
</evidence>
<dbReference type="SMART" id="SM00387">
    <property type="entry name" value="HATPase_c"/>
    <property type="match status" value="1"/>
</dbReference>
<reference evidence="13" key="1">
    <citation type="submission" date="2021-11" db="EMBL/GenBank/DDBJ databases">
        <title>The complete genome of Massilia sp sp. G4R7.</title>
        <authorList>
            <person name="Liu L."/>
            <person name="Yue J."/>
            <person name="Yuan J."/>
            <person name="Yang F."/>
            <person name="Li L."/>
        </authorList>
    </citation>
    <scope>NUCLEOTIDE SEQUENCE</scope>
    <source>
        <strain evidence="13">G4R7</strain>
    </source>
</reference>
<keyword evidence="4 10" id="KW-0812">Transmembrane</keyword>